<feature type="domain" description="FAD-binding PCMH-type" evidence="1">
    <location>
        <begin position="1"/>
        <end position="175"/>
    </location>
</feature>
<dbReference type="InterPro" id="IPR002346">
    <property type="entry name" value="Mopterin_DH_FAD-bd"/>
</dbReference>
<evidence type="ECO:0000313" key="3">
    <source>
        <dbReference type="Proteomes" id="UP000054092"/>
    </source>
</evidence>
<dbReference type="InterPro" id="IPR016169">
    <property type="entry name" value="FAD-bd_PCMH_sub2"/>
</dbReference>
<dbReference type="PATRIC" id="fig|1184387.3.peg.474"/>
<dbReference type="Gene3D" id="3.30.390.50">
    <property type="entry name" value="CO dehydrogenase flavoprotein, C-terminal domain"/>
    <property type="match status" value="1"/>
</dbReference>
<dbReference type="SUPFAM" id="SSF55447">
    <property type="entry name" value="CO dehydrogenase flavoprotein C-terminal domain-like"/>
    <property type="match status" value="1"/>
</dbReference>
<dbReference type="PROSITE" id="PS51387">
    <property type="entry name" value="FAD_PCMH"/>
    <property type="match status" value="1"/>
</dbReference>
<dbReference type="InterPro" id="IPR036683">
    <property type="entry name" value="CO_DH_flav_C_dom_sf"/>
</dbReference>
<dbReference type="PANTHER" id="PTHR42659:SF9">
    <property type="entry name" value="XANTHINE DEHYDROGENASE FAD-BINDING SUBUNIT XDHB-RELATED"/>
    <property type="match status" value="1"/>
</dbReference>
<dbReference type="Gene3D" id="3.30.43.10">
    <property type="entry name" value="Uridine Diphospho-n-acetylenolpyruvylglucosamine Reductase, domain 2"/>
    <property type="match status" value="1"/>
</dbReference>
<dbReference type="AlphaFoldDB" id="A0A101HS73"/>
<organism evidence="2 3">
    <name type="scientific">Mesotoga prima</name>
    <dbReference type="NCBI Taxonomy" id="1184387"/>
    <lineage>
        <taxon>Bacteria</taxon>
        <taxon>Thermotogati</taxon>
        <taxon>Thermotogota</taxon>
        <taxon>Thermotogae</taxon>
        <taxon>Kosmotogales</taxon>
        <taxon>Kosmotogaceae</taxon>
        <taxon>Mesotoga</taxon>
    </lineage>
</organism>
<proteinExistence type="predicted"/>
<dbReference type="SUPFAM" id="SSF56176">
    <property type="entry name" value="FAD-binding/transporter-associated domain-like"/>
    <property type="match status" value="1"/>
</dbReference>
<name>A0A101HS73_9BACT</name>
<dbReference type="InterPro" id="IPR005107">
    <property type="entry name" value="CO_DH_flav_C"/>
</dbReference>
<dbReference type="InterPro" id="IPR051312">
    <property type="entry name" value="Diverse_Substr_Oxidored"/>
</dbReference>
<dbReference type="Gene3D" id="3.30.465.10">
    <property type="match status" value="1"/>
</dbReference>
<dbReference type="SMART" id="SM01092">
    <property type="entry name" value="CO_deh_flav_C"/>
    <property type="match status" value="1"/>
</dbReference>
<accession>A0A101HS73</accession>
<dbReference type="InterPro" id="IPR016166">
    <property type="entry name" value="FAD-bd_PCMH"/>
</dbReference>
<dbReference type="Pfam" id="PF03450">
    <property type="entry name" value="CO_deh_flav_C"/>
    <property type="match status" value="1"/>
</dbReference>
<comment type="caution">
    <text evidence="2">The sequence shown here is derived from an EMBL/GenBank/DDBJ whole genome shotgun (WGS) entry which is preliminary data.</text>
</comment>
<dbReference type="EMBL" id="LGGP01000016">
    <property type="protein sequence ID" value="KUK82085.1"/>
    <property type="molecule type" value="Genomic_DNA"/>
</dbReference>
<dbReference type="GO" id="GO:0016491">
    <property type="term" value="F:oxidoreductase activity"/>
    <property type="evidence" value="ECO:0007669"/>
    <property type="project" value="InterPro"/>
</dbReference>
<evidence type="ECO:0000259" key="1">
    <source>
        <dbReference type="PROSITE" id="PS51387"/>
    </source>
</evidence>
<dbReference type="GO" id="GO:0071949">
    <property type="term" value="F:FAD binding"/>
    <property type="evidence" value="ECO:0007669"/>
    <property type="project" value="InterPro"/>
</dbReference>
<dbReference type="InterPro" id="IPR016167">
    <property type="entry name" value="FAD-bd_PCMH_sub1"/>
</dbReference>
<protein>
    <submittedName>
        <fullName evidence="2">Aerobic-type carbon monoxide dehydrogenase, middle subunit CoxM/CutM-like protein</fullName>
    </submittedName>
</protein>
<sequence length="291" mass="31631">MRDFVLERPRSLSEVLDALGRHGKNAIIKSGGTDVIVWLHKSIKEPDYIIDLTGIEQLKGITINEDNVEIRALVTLSEIIEDSSMKRYFPALVQACRAHSDPLIRNRATVIGNVCAAVPSGDMIAPLVCYDAKVEITGSNGTRNVPVSEFIIGPKKTSLAVDEVVTGIRIAIPVVETSGCYLKAIRREALDIAQAAVCCTLFKGDNREFRIAFCAVSPRPLRATEAEKLLNSSGNIDDGVIKRAAELAAGAVDPITDVRASREYRIDMIAELTSRAISCCLEGPVEEGVRR</sequence>
<gene>
    <name evidence="2" type="ORF">XD94_0178</name>
</gene>
<dbReference type="InterPro" id="IPR036318">
    <property type="entry name" value="FAD-bd_PCMH-like_sf"/>
</dbReference>
<dbReference type="PANTHER" id="PTHR42659">
    <property type="entry name" value="XANTHINE DEHYDROGENASE SUBUNIT C-RELATED"/>
    <property type="match status" value="1"/>
</dbReference>
<reference evidence="3" key="1">
    <citation type="journal article" date="2015" name="MBio">
        <title>Genome-Resolved Metagenomic Analysis Reveals Roles for Candidate Phyla and Other Microbial Community Members in Biogeochemical Transformations in Oil Reservoirs.</title>
        <authorList>
            <person name="Hu P."/>
            <person name="Tom L."/>
            <person name="Singh A."/>
            <person name="Thomas B.C."/>
            <person name="Baker B.J."/>
            <person name="Piceno Y.M."/>
            <person name="Andersen G.L."/>
            <person name="Banfield J.F."/>
        </authorList>
    </citation>
    <scope>NUCLEOTIDE SEQUENCE [LARGE SCALE GENOMIC DNA]</scope>
</reference>
<dbReference type="Pfam" id="PF00941">
    <property type="entry name" value="FAD_binding_5"/>
    <property type="match status" value="1"/>
</dbReference>
<dbReference type="Proteomes" id="UP000054092">
    <property type="component" value="Unassembled WGS sequence"/>
</dbReference>
<evidence type="ECO:0000313" key="2">
    <source>
        <dbReference type="EMBL" id="KUK82085.1"/>
    </source>
</evidence>